<name>A0A8B7C8R4_PHODC</name>
<evidence type="ECO:0000256" key="2">
    <source>
        <dbReference type="ARBA" id="ARBA00023157"/>
    </source>
</evidence>
<dbReference type="InterPro" id="IPR039391">
    <property type="entry name" value="Phytocyanin-like"/>
</dbReference>
<keyword evidence="2" id="KW-1015">Disulfide bond</keyword>
<evidence type="ECO:0000259" key="7">
    <source>
        <dbReference type="PROSITE" id="PS51485"/>
    </source>
</evidence>
<dbReference type="OrthoDB" id="1851979at2759"/>
<gene>
    <name evidence="9" type="primary">LOC103710154</name>
</gene>
<protein>
    <submittedName>
        <fullName evidence="9">Lamin-like protein</fullName>
    </submittedName>
</protein>
<dbReference type="GO" id="GO:0005886">
    <property type="term" value="C:plasma membrane"/>
    <property type="evidence" value="ECO:0007669"/>
    <property type="project" value="TreeGrafter"/>
</dbReference>
<evidence type="ECO:0000256" key="3">
    <source>
        <dbReference type="ARBA" id="ARBA00023180"/>
    </source>
</evidence>
<comment type="function">
    <text evidence="5">May act as a carbohydrate transporter.</text>
</comment>
<dbReference type="InterPro" id="IPR003245">
    <property type="entry name" value="Phytocyanin_dom"/>
</dbReference>
<comment type="similarity">
    <text evidence="4">Belongs to the early nodulin-like (ENODL) family.</text>
</comment>
<keyword evidence="3" id="KW-0325">Glycoprotein</keyword>
<dbReference type="Pfam" id="PF02298">
    <property type="entry name" value="Cu_bind_like"/>
    <property type="match status" value="1"/>
</dbReference>
<evidence type="ECO:0000313" key="8">
    <source>
        <dbReference type="Proteomes" id="UP000228380"/>
    </source>
</evidence>
<feature type="domain" description="Phytocyanin" evidence="7">
    <location>
        <begin position="30"/>
        <end position="129"/>
    </location>
</feature>
<evidence type="ECO:0000256" key="4">
    <source>
        <dbReference type="ARBA" id="ARBA00035011"/>
    </source>
</evidence>
<dbReference type="RefSeq" id="XP_008793998.2">
    <property type="nucleotide sequence ID" value="XM_008795776.4"/>
</dbReference>
<dbReference type="KEGG" id="pda:103710154"/>
<evidence type="ECO:0000313" key="9">
    <source>
        <dbReference type="RefSeq" id="XP_008793998.2"/>
    </source>
</evidence>
<keyword evidence="8" id="KW-1185">Reference proteome</keyword>
<dbReference type="PANTHER" id="PTHR33021:SF214">
    <property type="entry name" value="BLUE COPPER PROTEIN"/>
    <property type="match status" value="1"/>
</dbReference>
<dbReference type="GeneID" id="103710154"/>
<reference evidence="9" key="2">
    <citation type="submission" date="2025-08" db="UniProtKB">
        <authorList>
            <consortium name="RefSeq"/>
        </authorList>
    </citation>
    <scope>IDENTIFICATION</scope>
    <source>
        <tissue evidence="9">Young leaves</tissue>
    </source>
</reference>
<accession>A0A8B7C8R4</accession>
<sequence>METSINPRRHAALLLFLLLVSSAAAAVSAGMHVVGDKKHWAPDVNYTEWAAGEHFYLHDWLVFYYPEGYYNVIQVNETNYERCSEENPINKYAKGRSYAMQLNETGRYYFISGGGYCWNGMELSINVEPLPAPAPAPVPPSKSSAARRSGIWSAAAVVGFAAFVLGV</sequence>
<dbReference type="Proteomes" id="UP000228380">
    <property type="component" value="Chromosome 6"/>
</dbReference>
<dbReference type="PROSITE" id="PS51485">
    <property type="entry name" value="PHYTOCYANIN"/>
    <property type="match status" value="1"/>
</dbReference>
<proteinExistence type="inferred from homology"/>
<reference evidence="8" key="1">
    <citation type="journal article" date="2019" name="Nat. Commun.">
        <title>Genome-wide association mapping of date palm fruit traits.</title>
        <authorList>
            <person name="Hazzouri K.M."/>
            <person name="Gros-Balthazard M."/>
            <person name="Flowers J.M."/>
            <person name="Copetti D."/>
            <person name="Lemansour A."/>
            <person name="Lebrun M."/>
            <person name="Masmoudi K."/>
            <person name="Ferrand S."/>
            <person name="Dhar M.I."/>
            <person name="Fresquez Z.A."/>
            <person name="Rosas U."/>
            <person name="Zhang J."/>
            <person name="Talag J."/>
            <person name="Lee S."/>
            <person name="Kudrna D."/>
            <person name="Powell R.F."/>
            <person name="Leitch I.J."/>
            <person name="Krueger R.R."/>
            <person name="Wing R.A."/>
            <person name="Amiri K.M.A."/>
            <person name="Purugganan M.D."/>
        </authorList>
    </citation>
    <scope>NUCLEOTIDE SEQUENCE [LARGE SCALE GENOMIC DNA]</scope>
    <source>
        <strain evidence="8">cv. Khalas</strain>
    </source>
</reference>
<dbReference type="InterPro" id="IPR008972">
    <property type="entry name" value="Cupredoxin"/>
</dbReference>
<feature type="signal peptide" evidence="6">
    <location>
        <begin position="1"/>
        <end position="25"/>
    </location>
</feature>
<evidence type="ECO:0000256" key="1">
    <source>
        <dbReference type="ARBA" id="ARBA00022729"/>
    </source>
</evidence>
<evidence type="ECO:0000256" key="5">
    <source>
        <dbReference type="ARBA" id="ARBA00037626"/>
    </source>
</evidence>
<dbReference type="AlphaFoldDB" id="A0A8B7C8R4"/>
<organism evidence="8 9">
    <name type="scientific">Phoenix dactylifera</name>
    <name type="common">Date palm</name>
    <dbReference type="NCBI Taxonomy" id="42345"/>
    <lineage>
        <taxon>Eukaryota</taxon>
        <taxon>Viridiplantae</taxon>
        <taxon>Streptophyta</taxon>
        <taxon>Embryophyta</taxon>
        <taxon>Tracheophyta</taxon>
        <taxon>Spermatophyta</taxon>
        <taxon>Magnoliopsida</taxon>
        <taxon>Liliopsida</taxon>
        <taxon>Arecaceae</taxon>
        <taxon>Coryphoideae</taxon>
        <taxon>Phoeniceae</taxon>
        <taxon>Phoenix</taxon>
    </lineage>
</organism>
<dbReference type="SUPFAM" id="SSF49503">
    <property type="entry name" value="Cupredoxins"/>
    <property type="match status" value="1"/>
</dbReference>
<feature type="chain" id="PRO_5034664500" evidence="6">
    <location>
        <begin position="26"/>
        <end position="167"/>
    </location>
</feature>
<dbReference type="FunFam" id="2.60.40.420:FF:000018">
    <property type="entry name" value="Lamin-like protein"/>
    <property type="match status" value="1"/>
</dbReference>
<evidence type="ECO:0000256" key="6">
    <source>
        <dbReference type="SAM" id="SignalP"/>
    </source>
</evidence>
<keyword evidence="1 6" id="KW-0732">Signal</keyword>
<dbReference type="GO" id="GO:0009055">
    <property type="term" value="F:electron transfer activity"/>
    <property type="evidence" value="ECO:0007669"/>
    <property type="project" value="InterPro"/>
</dbReference>
<dbReference type="PANTHER" id="PTHR33021">
    <property type="entry name" value="BLUE COPPER PROTEIN"/>
    <property type="match status" value="1"/>
</dbReference>
<dbReference type="Gene3D" id="2.60.40.420">
    <property type="entry name" value="Cupredoxins - blue copper proteins"/>
    <property type="match status" value="1"/>
</dbReference>